<dbReference type="AlphaFoldDB" id="A0A5B8VPK4"/>
<dbReference type="OrthoDB" id="679343at2"/>
<evidence type="ECO:0000313" key="2">
    <source>
        <dbReference type="Proteomes" id="UP000321291"/>
    </source>
</evidence>
<gene>
    <name evidence="1" type="ORF">FSB73_18955</name>
</gene>
<dbReference type="Proteomes" id="UP000321291">
    <property type="component" value="Chromosome"/>
</dbReference>
<keyword evidence="2" id="KW-1185">Reference proteome</keyword>
<sequence length="132" mass="15663">MELVPYLPEDAIRKDPGCQHGDKKCRVRIRQNSWIAKIACKCIKQKDVALTVFRTIYLSHSTPGVFLNNHRWVAHELAHVRQFRTYGNLKFIFLYLKESLSKGYYNNKWEVEARAEENKADILEDYYFEYAT</sequence>
<dbReference type="RefSeq" id="WP_146785797.1">
    <property type="nucleotide sequence ID" value="NZ_CP042434.1"/>
</dbReference>
<reference evidence="1 2" key="1">
    <citation type="journal article" date="2017" name="Int. J. Syst. Evol. Microbiol.">
        <title>Arachidicoccus ginsenosidivorans sp. nov., with ginsenoside-converting activity isolated from ginseng cultivating soil.</title>
        <authorList>
            <person name="Siddiqi M.Z."/>
            <person name="Aslam Z."/>
            <person name="Im W.T."/>
        </authorList>
    </citation>
    <scope>NUCLEOTIDE SEQUENCE [LARGE SCALE GENOMIC DNA]</scope>
    <source>
        <strain evidence="1 2">Gsoil 809</strain>
    </source>
</reference>
<protein>
    <submittedName>
        <fullName evidence="1">DUF4157 domain-containing protein</fullName>
    </submittedName>
</protein>
<organism evidence="1 2">
    <name type="scientific">Arachidicoccus ginsenosidivorans</name>
    <dbReference type="NCBI Taxonomy" id="496057"/>
    <lineage>
        <taxon>Bacteria</taxon>
        <taxon>Pseudomonadati</taxon>
        <taxon>Bacteroidota</taxon>
        <taxon>Chitinophagia</taxon>
        <taxon>Chitinophagales</taxon>
        <taxon>Chitinophagaceae</taxon>
        <taxon>Arachidicoccus</taxon>
    </lineage>
</organism>
<dbReference type="KEGG" id="agi:FSB73_18955"/>
<evidence type="ECO:0000313" key="1">
    <source>
        <dbReference type="EMBL" id="QEC73430.1"/>
    </source>
</evidence>
<proteinExistence type="predicted"/>
<accession>A0A5B8VPK4</accession>
<dbReference type="EMBL" id="CP042434">
    <property type="protein sequence ID" value="QEC73430.1"/>
    <property type="molecule type" value="Genomic_DNA"/>
</dbReference>
<name>A0A5B8VPK4_9BACT</name>